<comment type="similarity">
    <text evidence="2 5">Belongs to the pseudouridine synthase TruB family. Type 1 subfamily.</text>
</comment>
<keyword evidence="4 5" id="KW-0413">Isomerase</keyword>
<evidence type="ECO:0000259" key="6">
    <source>
        <dbReference type="Pfam" id="PF01509"/>
    </source>
</evidence>
<dbReference type="HAMAP" id="MF_01080">
    <property type="entry name" value="TruB_bact"/>
    <property type="match status" value="1"/>
</dbReference>
<dbReference type="Pfam" id="PF16198">
    <property type="entry name" value="TruB_C_2"/>
    <property type="match status" value="1"/>
</dbReference>
<feature type="domain" description="tRNA pseudouridylate synthase B C-terminal" evidence="7">
    <location>
        <begin position="179"/>
        <end position="237"/>
    </location>
</feature>
<dbReference type="Proteomes" id="UP001389717">
    <property type="component" value="Unassembled WGS sequence"/>
</dbReference>
<dbReference type="CDD" id="cd02573">
    <property type="entry name" value="PseudoU_synth_EcTruB"/>
    <property type="match status" value="1"/>
</dbReference>
<evidence type="ECO:0000256" key="4">
    <source>
        <dbReference type="ARBA" id="ARBA00023235"/>
    </source>
</evidence>
<dbReference type="GO" id="GO:0160148">
    <property type="term" value="F:tRNA pseudouridine(55) synthase activity"/>
    <property type="evidence" value="ECO:0007669"/>
    <property type="project" value="UniProtKB-EC"/>
</dbReference>
<dbReference type="EC" id="5.4.99.25" evidence="5"/>
<name>A0ABU9K788_9BACI</name>
<dbReference type="PANTHER" id="PTHR13767:SF2">
    <property type="entry name" value="PSEUDOURIDYLATE SYNTHASE TRUB1"/>
    <property type="match status" value="1"/>
</dbReference>
<dbReference type="InterPro" id="IPR014780">
    <property type="entry name" value="tRNA_psdUridine_synth_TruB"/>
</dbReference>
<evidence type="ECO:0000259" key="7">
    <source>
        <dbReference type="Pfam" id="PF16198"/>
    </source>
</evidence>
<evidence type="ECO:0000256" key="3">
    <source>
        <dbReference type="ARBA" id="ARBA00022694"/>
    </source>
</evidence>
<comment type="catalytic activity">
    <reaction evidence="1 5">
        <text>uridine(55) in tRNA = pseudouridine(55) in tRNA</text>
        <dbReference type="Rhea" id="RHEA:42532"/>
        <dbReference type="Rhea" id="RHEA-COMP:10101"/>
        <dbReference type="Rhea" id="RHEA-COMP:10102"/>
        <dbReference type="ChEBI" id="CHEBI:65314"/>
        <dbReference type="ChEBI" id="CHEBI:65315"/>
        <dbReference type="EC" id="5.4.99.25"/>
    </reaction>
</comment>
<dbReference type="Pfam" id="PF01509">
    <property type="entry name" value="TruB_N"/>
    <property type="match status" value="1"/>
</dbReference>
<keyword evidence="9" id="KW-1185">Reference proteome</keyword>
<dbReference type="SUPFAM" id="SSF55120">
    <property type="entry name" value="Pseudouridine synthase"/>
    <property type="match status" value="1"/>
</dbReference>
<sequence>MNGILPLWKPRGMTSHDCVFKLRKLLRTKKVGHTGTLDPEVSGVLPICIGRATKIAEYITSAGKTYEGEVTLGSSTTTEDAWGEVVETKPVEKPIDRARVQQVLHNLTGEITQTPPMYSAVKVNGKRLYEYARKGIEVERPSRKVHIHELELLNEWAELDGKYPQFSFKVSCSKGTYVRTLAVEIGEQLGYPAHMSALTRTKSASFTQADCFTFEQVDEYVQSERAADLLWPLESGLSHLPKMAISDTLAEKVKNGARLQEPEDWPEDSEVVMEHNGRAIAIYQSHPDKPEVIKPVKVLFND</sequence>
<proteinExistence type="inferred from homology"/>
<dbReference type="RefSeq" id="WP_341980363.1">
    <property type="nucleotide sequence ID" value="NZ_JBBYAF010000004.1"/>
</dbReference>
<evidence type="ECO:0000256" key="1">
    <source>
        <dbReference type="ARBA" id="ARBA00000385"/>
    </source>
</evidence>
<evidence type="ECO:0000313" key="9">
    <source>
        <dbReference type="Proteomes" id="UP001389717"/>
    </source>
</evidence>
<organism evidence="8 9">
    <name type="scientific">Rossellomorea oryzaecorticis</name>
    <dbReference type="NCBI Taxonomy" id="1396505"/>
    <lineage>
        <taxon>Bacteria</taxon>
        <taxon>Bacillati</taxon>
        <taxon>Bacillota</taxon>
        <taxon>Bacilli</taxon>
        <taxon>Bacillales</taxon>
        <taxon>Bacillaceae</taxon>
        <taxon>Rossellomorea</taxon>
    </lineage>
</organism>
<feature type="domain" description="Pseudouridine synthase II N-terminal" evidence="6">
    <location>
        <begin position="23"/>
        <end position="178"/>
    </location>
</feature>
<protein>
    <recommendedName>
        <fullName evidence="5">tRNA pseudouridine synthase B</fullName>
        <ecNumber evidence="5">5.4.99.25</ecNumber>
    </recommendedName>
    <alternativeName>
        <fullName evidence="5">tRNA pseudouridine(55) synthase</fullName>
        <shortName evidence="5">Psi55 synthase</shortName>
    </alternativeName>
    <alternativeName>
        <fullName evidence="5">tRNA pseudouridylate synthase</fullName>
    </alternativeName>
    <alternativeName>
        <fullName evidence="5">tRNA-uridine isomerase</fullName>
    </alternativeName>
</protein>
<dbReference type="EMBL" id="JBBYAF010000004">
    <property type="protein sequence ID" value="MEL3971285.1"/>
    <property type="molecule type" value="Genomic_DNA"/>
</dbReference>
<dbReference type="InterPro" id="IPR020103">
    <property type="entry name" value="PsdUridine_synth_cat_dom_sf"/>
</dbReference>
<dbReference type="InterPro" id="IPR032819">
    <property type="entry name" value="TruB_C"/>
</dbReference>
<gene>
    <name evidence="5 8" type="primary">truB</name>
    <name evidence="8" type="ORF">AAEO50_03245</name>
</gene>
<feature type="active site" description="Nucleophile" evidence="5">
    <location>
        <position position="38"/>
    </location>
</feature>
<evidence type="ECO:0000313" key="8">
    <source>
        <dbReference type="EMBL" id="MEL3971285.1"/>
    </source>
</evidence>
<accession>A0ABU9K788</accession>
<dbReference type="Gene3D" id="3.30.2350.10">
    <property type="entry name" value="Pseudouridine synthase"/>
    <property type="match status" value="1"/>
</dbReference>
<comment type="caution">
    <text evidence="8">The sequence shown here is derived from an EMBL/GenBank/DDBJ whole genome shotgun (WGS) entry which is preliminary data.</text>
</comment>
<dbReference type="PANTHER" id="PTHR13767">
    <property type="entry name" value="TRNA-PSEUDOURIDINE SYNTHASE"/>
    <property type="match status" value="1"/>
</dbReference>
<reference evidence="8 9" key="1">
    <citation type="submission" date="2024-04" db="EMBL/GenBank/DDBJ databases">
        <title>Bacillus oryzaecorticis sp. nov., a moderately halophilic bacterium isolated from rice husks.</title>
        <authorList>
            <person name="Zhu H.-S."/>
        </authorList>
    </citation>
    <scope>NUCLEOTIDE SEQUENCE [LARGE SCALE GENOMIC DNA]</scope>
    <source>
        <strain evidence="8 9">ZC255</strain>
    </source>
</reference>
<comment type="function">
    <text evidence="5">Responsible for synthesis of pseudouridine from uracil-55 in the psi GC loop of transfer RNAs.</text>
</comment>
<evidence type="ECO:0000256" key="5">
    <source>
        <dbReference type="HAMAP-Rule" id="MF_01080"/>
    </source>
</evidence>
<keyword evidence="3 5" id="KW-0819">tRNA processing</keyword>
<dbReference type="InterPro" id="IPR002501">
    <property type="entry name" value="PsdUridine_synth_N"/>
</dbReference>
<evidence type="ECO:0000256" key="2">
    <source>
        <dbReference type="ARBA" id="ARBA00005642"/>
    </source>
</evidence>
<dbReference type="NCBIfam" id="TIGR00431">
    <property type="entry name" value="TruB"/>
    <property type="match status" value="1"/>
</dbReference>